<sequence length="129" mass="14617">MRIERVVSDLEGKRSPSALTRQWCRLNQMTEGPVETWKGPTIRSDLFGFADHVAFDTRNICFIQSTSASNRASRVKKVLANQSAGQLCQMGARILVVTWQRKDDKLHYGTVVELDLSDFAEAEQEGERE</sequence>
<dbReference type="EMBL" id="LR796964">
    <property type="protein sequence ID" value="CAB4178096.1"/>
    <property type="molecule type" value="Genomic_DNA"/>
</dbReference>
<organism evidence="1">
    <name type="scientific">uncultured Caudovirales phage</name>
    <dbReference type="NCBI Taxonomy" id="2100421"/>
    <lineage>
        <taxon>Viruses</taxon>
        <taxon>Duplodnaviria</taxon>
        <taxon>Heunggongvirae</taxon>
        <taxon>Uroviricota</taxon>
        <taxon>Caudoviricetes</taxon>
        <taxon>Peduoviridae</taxon>
        <taxon>Maltschvirus</taxon>
        <taxon>Maltschvirus maltsch</taxon>
    </lineage>
</organism>
<evidence type="ECO:0000313" key="1">
    <source>
        <dbReference type="EMBL" id="CAB4178096.1"/>
    </source>
</evidence>
<protein>
    <submittedName>
        <fullName evidence="1">Uncharacterized protein</fullName>
    </submittedName>
</protein>
<accession>A0A6J5Q6W7</accession>
<name>A0A6J5Q6W7_9CAUD</name>
<proteinExistence type="predicted"/>
<gene>
    <name evidence="1" type="ORF">UFOVP1004_58</name>
</gene>
<reference evidence="1" key="1">
    <citation type="submission" date="2020-05" db="EMBL/GenBank/DDBJ databases">
        <authorList>
            <person name="Chiriac C."/>
            <person name="Salcher M."/>
            <person name="Ghai R."/>
            <person name="Kavagutti S V."/>
        </authorList>
    </citation>
    <scope>NUCLEOTIDE SEQUENCE</scope>
</reference>